<name>A0AAD1XWF4_EUPCR</name>
<protein>
    <submittedName>
        <fullName evidence="2">Uncharacterized protein</fullName>
    </submittedName>
</protein>
<gene>
    <name evidence="2" type="ORF">ECRASSUSDP1_LOCUS21759</name>
</gene>
<dbReference type="EMBL" id="CAMPGE010022276">
    <property type="protein sequence ID" value="CAI2380325.1"/>
    <property type="molecule type" value="Genomic_DNA"/>
</dbReference>
<sequence length="287" mass="32092">MLKKPSTEWNDYCRKLSAIKKKSNREVLCTDCWMILNYEQRGKHNSKFPEHKPSILTSSQFASEIQFYHIAFANNKVVEKSKGVKLVIQPCLFDPKKGSGHMQMIEELCKEMHSSPSYESASENLCESGHQNDIANKDSAESATKCEVINSQLDQETARVSSIDCHLNQMISDLCLFESAAYSQIFWSFNQCVPNYSPMYHQTQVSSTLNKARKNSDADSLCNSVSAATSDHQSPTDASGRSSPALKSKRTAFTIVKPRCKENAHEAFQRPAALPSLNCVSGTLNNF</sequence>
<feature type="region of interest" description="Disordered" evidence="1">
    <location>
        <begin position="224"/>
        <end position="246"/>
    </location>
</feature>
<proteinExistence type="predicted"/>
<feature type="compositionally biased region" description="Polar residues" evidence="1">
    <location>
        <begin position="224"/>
        <end position="242"/>
    </location>
</feature>
<organism evidence="2 3">
    <name type="scientific">Euplotes crassus</name>
    <dbReference type="NCBI Taxonomy" id="5936"/>
    <lineage>
        <taxon>Eukaryota</taxon>
        <taxon>Sar</taxon>
        <taxon>Alveolata</taxon>
        <taxon>Ciliophora</taxon>
        <taxon>Intramacronucleata</taxon>
        <taxon>Spirotrichea</taxon>
        <taxon>Hypotrichia</taxon>
        <taxon>Euplotida</taxon>
        <taxon>Euplotidae</taxon>
        <taxon>Moneuplotes</taxon>
    </lineage>
</organism>
<keyword evidence="3" id="KW-1185">Reference proteome</keyword>
<evidence type="ECO:0000256" key="1">
    <source>
        <dbReference type="SAM" id="MobiDB-lite"/>
    </source>
</evidence>
<dbReference type="AlphaFoldDB" id="A0AAD1XWF4"/>
<evidence type="ECO:0000313" key="2">
    <source>
        <dbReference type="EMBL" id="CAI2380325.1"/>
    </source>
</evidence>
<reference evidence="2" key="1">
    <citation type="submission" date="2023-07" db="EMBL/GenBank/DDBJ databases">
        <authorList>
            <consortium name="AG Swart"/>
            <person name="Singh M."/>
            <person name="Singh A."/>
            <person name="Seah K."/>
            <person name="Emmerich C."/>
        </authorList>
    </citation>
    <scope>NUCLEOTIDE SEQUENCE</scope>
    <source>
        <strain evidence="2">DP1</strain>
    </source>
</reference>
<accession>A0AAD1XWF4</accession>
<comment type="caution">
    <text evidence="2">The sequence shown here is derived from an EMBL/GenBank/DDBJ whole genome shotgun (WGS) entry which is preliminary data.</text>
</comment>
<dbReference type="Proteomes" id="UP001295684">
    <property type="component" value="Unassembled WGS sequence"/>
</dbReference>
<evidence type="ECO:0000313" key="3">
    <source>
        <dbReference type="Proteomes" id="UP001295684"/>
    </source>
</evidence>